<evidence type="ECO:0000259" key="2">
    <source>
        <dbReference type="Pfam" id="PF01156"/>
    </source>
</evidence>
<dbReference type="Pfam" id="PF01156">
    <property type="entry name" value="IU_nuc_hydro"/>
    <property type="match status" value="1"/>
</dbReference>
<sequence length="303" mass="33566">MRALSLAIMHPDAEVLAITTVHGCVGADQATANVLRLQRAAGLEKKLIPIYKGASEAIIRKPFEVVKFFGVDGIGDCPDVSPKVLPTDFTVREGDSAAMTLLRLTKEHGDVTIVCLGPLTNIALAYKLDPKFSTRIKKLVILGGNHYGVGNVDEFSSAEFNFHDDPEAAKIVIEEMDTDTILVPWENVYFKGPEVSGILLFLLLHRLRNASNFVIFSDFLNIYEKLVDFEAHLKVGTPLATFLSHATRICREISRKCGNQLSYCDEIAVAIAIDERIAKKASLYDKELCQEEKMRLTKQAVQD</sequence>
<evidence type="ECO:0000256" key="1">
    <source>
        <dbReference type="ARBA" id="ARBA00009176"/>
    </source>
</evidence>
<name>A0A0K0D0J9_ANGCA</name>
<dbReference type="Proteomes" id="UP000035642">
    <property type="component" value="Unassembled WGS sequence"/>
</dbReference>
<keyword evidence="3" id="KW-1185">Reference proteome</keyword>
<dbReference type="WBParaSite" id="ACAC_0000359001-mRNA-1">
    <property type="protein sequence ID" value="ACAC_0000359001-mRNA-1"/>
    <property type="gene ID" value="ACAC_0000359001"/>
</dbReference>
<proteinExistence type="inferred from homology"/>
<protein>
    <submittedName>
        <fullName evidence="4">IU_nuc_hydro domain-containing protein</fullName>
    </submittedName>
</protein>
<dbReference type="SUPFAM" id="SSF53590">
    <property type="entry name" value="Nucleoside hydrolase"/>
    <property type="match status" value="1"/>
</dbReference>
<reference evidence="3" key="1">
    <citation type="submission" date="2012-09" db="EMBL/GenBank/DDBJ databases">
        <authorList>
            <person name="Martin A.A."/>
        </authorList>
    </citation>
    <scope>NUCLEOTIDE SEQUENCE</scope>
</reference>
<dbReference type="PANTHER" id="PTHR46190:SF1">
    <property type="entry name" value="SI:CH211-201H21.5"/>
    <property type="match status" value="1"/>
</dbReference>
<feature type="domain" description="Inosine/uridine-preferring nucleoside hydrolase" evidence="2">
    <location>
        <begin position="3"/>
        <end position="280"/>
    </location>
</feature>
<dbReference type="InterPro" id="IPR036452">
    <property type="entry name" value="Ribo_hydro-like"/>
</dbReference>
<dbReference type="AlphaFoldDB" id="A0A0K0D0J9"/>
<dbReference type="InterPro" id="IPR001910">
    <property type="entry name" value="Inosine/uridine_hydrolase_dom"/>
</dbReference>
<organism evidence="3 4">
    <name type="scientific">Angiostrongylus cantonensis</name>
    <name type="common">Rat lungworm</name>
    <dbReference type="NCBI Taxonomy" id="6313"/>
    <lineage>
        <taxon>Eukaryota</taxon>
        <taxon>Metazoa</taxon>
        <taxon>Ecdysozoa</taxon>
        <taxon>Nematoda</taxon>
        <taxon>Chromadorea</taxon>
        <taxon>Rhabditida</taxon>
        <taxon>Rhabditina</taxon>
        <taxon>Rhabditomorpha</taxon>
        <taxon>Strongyloidea</taxon>
        <taxon>Metastrongylidae</taxon>
        <taxon>Angiostrongylus</taxon>
    </lineage>
</organism>
<evidence type="ECO:0000313" key="3">
    <source>
        <dbReference type="Proteomes" id="UP000035642"/>
    </source>
</evidence>
<dbReference type="InterPro" id="IPR052775">
    <property type="entry name" value="IUN_hydrolase"/>
</dbReference>
<dbReference type="Gene3D" id="3.90.245.10">
    <property type="entry name" value="Ribonucleoside hydrolase-like"/>
    <property type="match status" value="1"/>
</dbReference>
<comment type="similarity">
    <text evidence="1">Belongs to the IUNH family.</text>
</comment>
<accession>A0A0K0D0J9</accession>
<dbReference type="GO" id="GO:0016799">
    <property type="term" value="F:hydrolase activity, hydrolyzing N-glycosyl compounds"/>
    <property type="evidence" value="ECO:0007669"/>
    <property type="project" value="InterPro"/>
</dbReference>
<dbReference type="PANTHER" id="PTHR46190">
    <property type="entry name" value="SI:CH211-201H21.5-RELATED"/>
    <property type="match status" value="1"/>
</dbReference>
<reference evidence="4" key="2">
    <citation type="submission" date="2017-02" db="UniProtKB">
        <authorList>
            <consortium name="WormBaseParasite"/>
        </authorList>
    </citation>
    <scope>IDENTIFICATION</scope>
</reference>
<dbReference type="STRING" id="6313.A0A0K0D0J9"/>
<evidence type="ECO:0000313" key="4">
    <source>
        <dbReference type="WBParaSite" id="ACAC_0000359001-mRNA-1"/>
    </source>
</evidence>